<gene>
    <name evidence="4" type="ORF">TBRA_LOCUS5725</name>
</gene>
<dbReference type="InterPro" id="IPR036770">
    <property type="entry name" value="Ankyrin_rpt-contain_sf"/>
</dbReference>
<reference evidence="4 5" key="1">
    <citation type="submission" date="2020-02" db="EMBL/GenBank/DDBJ databases">
        <authorList>
            <person name="Ferguson B K."/>
        </authorList>
    </citation>
    <scope>NUCLEOTIDE SEQUENCE [LARGE SCALE GENOMIC DNA]</scope>
</reference>
<organism evidence="4 5">
    <name type="scientific">Trichogramma brassicae</name>
    <dbReference type="NCBI Taxonomy" id="86971"/>
    <lineage>
        <taxon>Eukaryota</taxon>
        <taxon>Metazoa</taxon>
        <taxon>Ecdysozoa</taxon>
        <taxon>Arthropoda</taxon>
        <taxon>Hexapoda</taxon>
        <taxon>Insecta</taxon>
        <taxon>Pterygota</taxon>
        <taxon>Neoptera</taxon>
        <taxon>Endopterygota</taxon>
        <taxon>Hymenoptera</taxon>
        <taxon>Apocrita</taxon>
        <taxon>Proctotrupomorpha</taxon>
        <taxon>Chalcidoidea</taxon>
        <taxon>Trichogrammatidae</taxon>
        <taxon>Trichogramma</taxon>
    </lineage>
</organism>
<dbReference type="InterPro" id="IPR002110">
    <property type="entry name" value="Ankyrin_rpt"/>
</dbReference>
<dbReference type="EMBL" id="CADCXV010000726">
    <property type="protein sequence ID" value="CAB0033827.1"/>
    <property type="molecule type" value="Genomic_DNA"/>
</dbReference>
<dbReference type="PANTHER" id="PTHR24198">
    <property type="entry name" value="ANKYRIN REPEAT AND PROTEIN KINASE DOMAIN-CONTAINING PROTEIN"/>
    <property type="match status" value="1"/>
</dbReference>
<dbReference type="PROSITE" id="PS50088">
    <property type="entry name" value="ANK_REPEAT"/>
    <property type="match status" value="2"/>
</dbReference>
<dbReference type="AlphaFoldDB" id="A0A6H5I7C5"/>
<evidence type="ECO:0000256" key="1">
    <source>
        <dbReference type="ARBA" id="ARBA00022737"/>
    </source>
</evidence>
<protein>
    <submittedName>
        <fullName evidence="4">Uncharacterized protein</fullName>
    </submittedName>
</protein>
<dbReference type="PANTHER" id="PTHR24198:SF165">
    <property type="entry name" value="ANKYRIN REPEAT-CONTAINING PROTEIN-RELATED"/>
    <property type="match status" value="1"/>
</dbReference>
<dbReference type="Pfam" id="PF12796">
    <property type="entry name" value="Ank_2"/>
    <property type="match status" value="1"/>
</dbReference>
<feature type="repeat" description="ANK" evidence="3">
    <location>
        <begin position="23"/>
        <end position="55"/>
    </location>
</feature>
<accession>A0A6H5I7C5</accession>
<evidence type="ECO:0000256" key="2">
    <source>
        <dbReference type="ARBA" id="ARBA00023043"/>
    </source>
</evidence>
<evidence type="ECO:0000256" key="3">
    <source>
        <dbReference type="PROSITE-ProRule" id="PRU00023"/>
    </source>
</evidence>
<dbReference type="GO" id="GO:0005737">
    <property type="term" value="C:cytoplasm"/>
    <property type="evidence" value="ECO:0007669"/>
    <property type="project" value="TreeGrafter"/>
</dbReference>
<sequence length="381" mass="43693">MKMFFELCEQNNLRVQVNAQDEMGSPPLHIALSRRCFKYTTLLLAKGADPNLADAKGLTSLHIICKASIHPHCDDGFLDYFFKVCAKENKMLQIDARDKSGCTPLQWAVASLMPKAIDILIKNGADLSSFTFPDESHFDEINHLSIDKFALRPVAGALATIERLRERGYELDQSDALKIMKIFAIYGLFKKSTDVLKSLYDDKKFVSKATELMVKPDLSFYKLIQLQSKEVKKLLTYEDFLQLWKLIWELEEWQRNACELHLSEIISRSSFRRWALDPFMELIHYRLPILCYTLLLSCREGGGRERQRAPNCVASMSMAVNVSREKSRVTPTTHTHSRGIQNLLLSCGEGGSARTTASSELRCADDDRTFKQFCYFKRRLY</sequence>
<keyword evidence="2 3" id="KW-0040">ANK repeat</keyword>
<name>A0A6H5I7C5_9HYME</name>
<dbReference type="OrthoDB" id="194358at2759"/>
<dbReference type="Proteomes" id="UP000479190">
    <property type="component" value="Unassembled WGS sequence"/>
</dbReference>
<dbReference type="PROSITE" id="PS50297">
    <property type="entry name" value="ANK_REP_REGION"/>
    <property type="match status" value="2"/>
</dbReference>
<proteinExistence type="predicted"/>
<dbReference type="Gene3D" id="1.25.40.20">
    <property type="entry name" value="Ankyrin repeat-containing domain"/>
    <property type="match status" value="1"/>
</dbReference>
<evidence type="ECO:0000313" key="4">
    <source>
        <dbReference type="EMBL" id="CAB0033827.1"/>
    </source>
</evidence>
<feature type="repeat" description="ANK" evidence="3">
    <location>
        <begin position="100"/>
        <end position="132"/>
    </location>
</feature>
<keyword evidence="5" id="KW-1185">Reference proteome</keyword>
<evidence type="ECO:0000313" key="5">
    <source>
        <dbReference type="Proteomes" id="UP000479190"/>
    </source>
</evidence>
<dbReference type="SUPFAM" id="SSF48403">
    <property type="entry name" value="Ankyrin repeat"/>
    <property type="match status" value="1"/>
</dbReference>
<keyword evidence="1" id="KW-0677">Repeat</keyword>
<dbReference type="SMART" id="SM00248">
    <property type="entry name" value="ANK"/>
    <property type="match status" value="2"/>
</dbReference>